<organism evidence="2 3">
    <name type="scientific">Actinacidiphila cocklensis</name>
    <dbReference type="NCBI Taxonomy" id="887465"/>
    <lineage>
        <taxon>Bacteria</taxon>
        <taxon>Bacillati</taxon>
        <taxon>Actinomycetota</taxon>
        <taxon>Actinomycetes</taxon>
        <taxon>Kitasatosporales</taxon>
        <taxon>Streptomycetaceae</taxon>
        <taxon>Actinacidiphila</taxon>
    </lineage>
</organism>
<feature type="region of interest" description="Disordered" evidence="1">
    <location>
        <begin position="1"/>
        <end position="130"/>
    </location>
</feature>
<sequence length="130" mass="13670">MKSPAAAPSCAPPASWPPGCSPWSNSPSRGTTSTPDGCRHLRDDPGDPGGGVHPGEYLQALLSSSGRPAKGYQGLTTGGCGAPNVDVQRRAEHSSPEVKRPPLPKLHIATDHTADLRTSGRGTWRAWRTR</sequence>
<keyword evidence="3" id="KW-1185">Reference proteome</keyword>
<protein>
    <submittedName>
        <fullName evidence="2">Uncharacterized protein</fullName>
    </submittedName>
</protein>
<dbReference type="EMBL" id="CAJSLV010000072">
    <property type="protein sequence ID" value="CAG6396426.1"/>
    <property type="molecule type" value="Genomic_DNA"/>
</dbReference>
<gene>
    <name evidence="2" type="ORF">SCOCK_410003</name>
</gene>
<dbReference type="Proteomes" id="UP001152519">
    <property type="component" value="Unassembled WGS sequence"/>
</dbReference>
<feature type="compositionally biased region" description="Polar residues" evidence="1">
    <location>
        <begin position="25"/>
        <end position="35"/>
    </location>
</feature>
<name>A0A9W4DUZ8_9ACTN</name>
<evidence type="ECO:0000313" key="3">
    <source>
        <dbReference type="Proteomes" id="UP001152519"/>
    </source>
</evidence>
<feature type="compositionally biased region" description="Basic and acidic residues" evidence="1">
    <location>
        <begin position="87"/>
        <end position="100"/>
    </location>
</feature>
<dbReference type="AlphaFoldDB" id="A0A9W4DUZ8"/>
<reference evidence="2" key="1">
    <citation type="submission" date="2021-05" db="EMBL/GenBank/DDBJ databases">
        <authorList>
            <person name="Arsene-Ploetze F."/>
        </authorList>
    </citation>
    <scope>NUCLEOTIDE SEQUENCE</scope>
    <source>
        <strain evidence="2">DSM 42138</strain>
    </source>
</reference>
<accession>A0A9W4DUZ8</accession>
<feature type="compositionally biased region" description="Pro residues" evidence="1">
    <location>
        <begin position="10"/>
        <end position="20"/>
    </location>
</feature>
<proteinExistence type="predicted"/>
<evidence type="ECO:0000313" key="2">
    <source>
        <dbReference type="EMBL" id="CAG6396426.1"/>
    </source>
</evidence>
<comment type="caution">
    <text evidence="2">The sequence shown here is derived from an EMBL/GenBank/DDBJ whole genome shotgun (WGS) entry which is preliminary data.</text>
</comment>
<evidence type="ECO:0000256" key="1">
    <source>
        <dbReference type="SAM" id="MobiDB-lite"/>
    </source>
</evidence>